<organism evidence="10 11">
    <name type="scientific">Phialocephala subalpina</name>
    <dbReference type="NCBI Taxonomy" id="576137"/>
    <lineage>
        <taxon>Eukaryota</taxon>
        <taxon>Fungi</taxon>
        <taxon>Dikarya</taxon>
        <taxon>Ascomycota</taxon>
        <taxon>Pezizomycotina</taxon>
        <taxon>Leotiomycetes</taxon>
        <taxon>Helotiales</taxon>
        <taxon>Mollisiaceae</taxon>
        <taxon>Phialocephala</taxon>
        <taxon>Phialocephala fortinii species complex</taxon>
    </lineage>
</organism>
<evidence type="ECO:0000256" key="3">
    <source>
        <dbReference type="ARBA" id="ARBA00022729"/>
    </source>
</evidence>
<evidence type="ECO:0000313" key="10">
    <source>
        <dbReference type="EMBL" id="CZR57777.1"/>
    </source>
</evidence>
<dbReference type="PANTHER" id="PTHR11709:SF361">
    <property type="entry name" value="IRON TRANSPORT MULTICOPPER OXIDASE FET3"/>
    <property type="match status" value="1"/>
</dbReference>
<protein>
    <submittedName>
        <fullName evidence="10">Related to cell surface ferroxidase</fullName>
    </submittedName>
</protein>
<dbReference type="AlphaFoldDB" id="A0A1L7WYD1"/>
<dbReference type="GO" id="GO:0004322">
    <property type="term" value="F:ferroxidase activity"/>
    <property type="evidence" value="ECO:0007669"/>
    <property type="project" value="TreeGrafter"/>
</dbReference>
<dbReference type="Gene3D" id="2.60.40.420">
    <property type="entry name" value="Cupredoxins - blue copper proteins"/>
    <property type="match status" value="3"/>
</dbReference>
<keyword evidence="5" id="KW-0186">Copper</keyword>
<dbReference type="Pfam" id="PF07732">
    <property type="entry name" value="Cu-oxidase_3"/>
    <property type="match status" value="1"/>
</dbReference>
<evidence type="ECO:0000259" key="9">
    <source>
        <dbReference type="Pfam" id="PF07732"/>
    </source>
</evidence>
<dbReference type="CDD" id="cd13877">
    <property type="entry name" value="CuRO_2_Fet3p_like"/>
    <property type="match status" value="1"/>
</dbReference>
<keyword evidence="11" id="KW-1185">Reference proteome</keyword>
<proteinExistence type="inferred from homology"/>
<dbReference type="OrthoDB" id="2121828at2759"/>
<dbReference type="STRING" id="576137.A0A1L7WYD1"/>
<evidence type="ECO:0000259" key="7">
    <source>
        <dbReference type="Pfam" id="PF00394"/>
    </source>
</evidence>
<comment type="similarity">
    <text evidence="1">Belongs to the multicopper oxidase family.</text>
</comment>
<dbReference type="Pfam" id="PF07731">
    <property type="entry name" value="Cu-oxidase_2"/>
    <property type="match status" value="1"/>
</dbReference>
<feature type="domain" description="Plastocyanin-like" evidence="7">
    <location>
        <begin position="175"/>
        <end position="307"/>
    </location>
</feature>
<name>A0A1L7WYD1_9HELO</name>
<evidence type="ECO:0000313" key="11">
    <source>
        <dbReference type="Proteomes" id="UP000184330"/>
    </source>
</evidence>
<dbReference type="Proteomes" id="UP000184330">
    <property type="component" value="Unassembled WGS sequence"/>
</dbReference>
<dbReference type="FunFam" id="2.60.40.420:FF:000071">
    <property type="entry name" value="Conidial pigment biosynthesis oxidase Abr1/brown 1"/>
    <property type="match status" value="1"/>
</dbReference>
<keyword evidence="4" id="KW-0560">Oxidoreductase</keyword>
<feature type="domain" description="Plastocyanin-like" evidence="8">
    <location>
        <begin position="388"/>
        <end position="525"/>
    </location>
</feature>
<dbReference type="GO" id="GO:0010106">
    <property type="term" value="P:cellular response to iron ion starvation"/>
    <property type="evidence" value="ECO:0007669"/>
    <property type="project" value="TreeGrafter"/>
</dbReference>
<dbReference type="InterPro" id="IPR045087">
    <property type="entry name" value="Cu-oxidase_fam"/>
</dbReference>
<dbReference type="PROSITE" id="PS00080">
    <property type="entry name" value="MULTICOPPER_OXIDASE2"/>
    <property type="match status" value="1"/>
</dbReference>
<dbReference type="CDD" id="cd13899">
    <property type="entry name" value="CuRO_3_Fet3p"/>
    <property type="match status" value="1"/>
</dbReference>
<dbReference type="GO" id="GO:0033215">
    <property type="term" value="P:reductive iron assimilation"/>
    <property type="evidence" value="ECO:0007669"/>
    <property type="project" value="TreeGrafter"/>
</dbReference>
<dbReference type="SUPFAM" id="SSF49503">
    <property type="entry name" value="Cupredoxins"/>
    <property type="match status" value="3"/>
</dbReference>
<dbReference type="GO" id="GO:0005507">
    <property type="term" value="F:copper ion binding"/>
    <property type="evidence" value="ECO:0007669"/>
    <property type="project" value="InterPro"/>
</dbReference>
<dbReference type="GO" id="GO:0033573">
    <property type="term" value="C:high-affinity iron permease complex"/>
    <property type="evidence" value="ECO:0007669"/>
    <property type="project" value="TreeGrafter"/>
</dbReference>
<evidence type="ECO:0000256" key="5">
    <source>
        <dbReference type="ARBA" id="ARBA00023008"/>
    </source>
</evidence>
<reference evidence="10 11" key="1">
    <citation type="submission" date="2016-03" db="EMBL/GenBank/DDBJ databases">
        <authorList>
            <person name="Ploux O."/>
        </authorList>
    </citation>
    <scope>NUCLEOTIDE SEQUENCE [LARGE SCALE GENOMIC DNA]</scope>
    <source>
        <strain evidence="10 11">UAMH 11012</strain>
    </source>
</reference>
<evidence type="ECO:0000256" key="6">
    <source>
        <dbReference type="SAM" id="SignalP"/>
    </source>
</evidence>
<dbReference type="InterPro" id="IPR008972">
    <property type="entry name" value="Cupredoxin"/>
</dbReference>
<feature type="chain" id="PRO_5012499123" evidence="6">
    <location>
        <begin position="18"/>
        <end position="613"/>
    </location>
</feature>
<dbReference type="Pfam" id="PF00394">
    <property type="entry name" value="Cu-oxidase"/>
    <property type="match status" value="1"/>
</dbReference>
<feature type="domain" description="Plastocyanin-like" evidence="9">
    <location>
        <begin position="26"/>
        <end position="111"/>
    </location>
</feature>
<dbReference type="PANTHER" id="PTHR11709">
    <property type="entry name" value="MULTI-COPPER OXIDASE"/>
    <property type="match status" value="1"/>
</dbReference>
<keyword evidence="2" id="KW-0479">Metal-binding</keyword>
<dbReference type="InterPro" id="IPR011707">
    <property type="entry name" value="Cu-oxidase-like_N"/>
</dbReference>
<dbReference type="InterPro" id="IPR044130">
    <property type="entry name" value="CuRO_2_Fet3-like"/>
</dbReference>
<evidence type="ECO:0000256" key="2">
    <source>
        <dbReference type="ARBA" id="ARBA00022723"/>
    </source>
</evidence>
<evidence type="ECO:0000256" key="1">
    <source>
        <dbReference type="ARBA" id="ARBA00010609"/>
    </source>
</evidence>
<feature type="signal peptide" evidence="6">
    <location>
        <begin position="1"/>
        <end position="17"/>
    </location>
</feature>
<evidence type="ECO:0000259" key="8">
    <source>
        <dbReference type="Pfam" id="PF07731"/>
    </source>
</evidence>
<evidence type="ECO:0000256" key="4">
    <source>
        <dbReference type="ARBA" id="ARBA00023002"/>
    </source>
</evidence>
<dbReference type="InterPro" id="IPR011706">
    <property type="entry name" value="Cu-oxidase_C"/>
</dbReference>
<keyword evidence="3 6" id="KW-0732">Signal</keyword>
<dbReference type="InterPro" id="IPR001117">
    <property type="entry name" value="Cu-oxidase_2nd"/>
</dbReference>
<sequence>MIPSLFLLALQVLAVSAKTVTFDWSVDWVSVSPDGFTRPAIGINGQWPCPTITVDIGDRVVVNLKNNLGNETTSIHWHGLHQTGSAQMDGPAMVNQCPIPPGSSFTYDFETCSATDFVRSTNLEPTGIIRTWEVNISVCSTTPFGVGLADITQDGFRGPIVVHDPAAPYAGQYDEEVIMTVSDWYHTEAPYLIEYFQSPLNEDLHGGSEPVPNATLINHAQNVKFNVLPNKTYLFRIINTGAFAAQFVEFDQHQMDVVEIDGVYTTPHRVSQLFLTAAQRYSVLISTKHTTKNNFVITASMNNAMFDDGVIPPSIMSNVTGYLIYDNLKPLPPTKDIVYDEASFEDTKFTPFDKAPPLGPVTHPIALTMAFSQSSADQNRATFNGVSYVPQKVPTLYTALSAPADLVNNPLIYGVNSNPFVIPKDAIVEITLINTDGGPHPFHLHSHQFQVIARGEAGPDDGPPLLPSHDHVPKAPMRRDTVIVYANSYIVLRFKADNPGITLFHCHIEWHVEAGLTATFIEAPTELQALSLTIPEDHKQACKNLNISMVGNAAGNSVDWLDLTGANTQPLLDNWGALTYIPADNAPIGSRAYHRIRRSRVGMALRRLTRGRA</sequence>
<dbReference type="InterPro" id="IPR002355">
    <property type="entry name" value="Cu_oxidase_Cu_BS"/>
</dbReference>
<accession>A0A1L7WYD1</accession>
<dbReference type="EMBL" id="FJOG01000010">
    <property type="protein sequence ID" value="CZR57777.1"/>
    <property type="molecule type" value="Genomic_DNA"/>
</dbReference>
<gene>
    <name evidence="10" type="ORF">PAC_07666</name>
</gene>